<dbReference type="InterPro" id="IPR002591">
    <property type="entry name" value="Phosphodiest/P_Trfase"/>
</dbReference>
<dbReference type="Pfam" id="PF01663">
    <property type="entry name" value="Phosphodiest"/>
    <property type="match status" value="1"/>
</dbReference>
<feature type="signal peptide" evidence="1">
    <location>
        <begin position="1"/>
        <end position="23"/>
    </location>
</feature>
<dbReference type="PANTHER" id="PTHR10151:SF120">
    <property type="entry name" value="BIS(5'-ADENOSYL)-TRIPHOSPHATASE"/>
    <property type="match status" value="1"/>
</dbReference>
<organism evidence="2 3">
    <name type="scientific">Nocardia aurantia</name>
    <dbReference type="NCBI Taxonomy" id="2585199"/>
    <lineage>
        <taxon>Bacteria</taxon>
        <taxon>Bacillati</taxon>
        <taxon>Actinomycetota</taxon>
        <taxon>Actinomycetes</taxon>
        <taxon>Mycobacteriales</taxon>
        <taxon>Nocardiaceae</taxon>
        <taxon>Nocardia</taxon>
    </lineage>
</organism>
<proteinExistence type="predicted"/>
<dbReference type="InterPro" id="IPR017850">
    <property type="entry name" value="Alkaline_phosphatase_core_sf"/>
</dbReference>
<keyword evidence="2" id="KW-0413">Isomerase</keyword>
<dbReference type="GO" id="GO:0016787">
    <property type="term" value="F:hydrolase activity"/>
    <property type="evidence" value="ECO:0007669"/>
    <property type="project" value="UniProtKB-ARBA"/>
</dbReference>
<dbReference type="Proteomes" id="UP000431401">
    <property type="component" value="Unassembled WGS sequence"/>
</dbReference>
<reference evidence="2 3" key="1">
    <citation type="submission" date="2019-10" db="EMBL/GenBank/DDBJ databases">
        <title>Nocardia macrotermitis sp. nov. and Nocardia aurantia sp. nov., isolated from the gut of fungus growing-termite Macrotermes natalensis.</title>
        <authorList>
            <person name="Benndorf R."/>
            <person name="Schwitalla J."/>
            <person name="Martin K."/>
            <person name="De Beer W."/>
            <person name="Kaster A.-K."/>
            <person name="Vollmers J."/>
            <person name="Poulsen M."/>
            <person name="Beemelmanns C."/>
        </authorList>
    </citation>
    <scope>NUCLEOTIDE SEQUENCE [LARGE SCALE GENOMIC DNA]</scope>
    <source>
        <strain evidence="2 3">RB56</strain>
    </source>
</reference>
<keyword evidence="1" id="KW-0732">Signal</keyword>
<dbReference type="Gene3D" id="3.40.720.10">
    <property type="entry name" value="Alkaline Phosphatase, subunit A"/>
    <property type="match status" value="1"/>
</dbReference>
<dbReference type="InterPro" id="IPR006311">
    <property type="entry name" value="TAT_signal"/>
</dbReference>
<dbReference type="SUPFAM" id="SSF53649">
    <property type="entry name" value="Alkaline phosphatase-like"/>
    <property type="match status" value="1"/>
</dbReference>
<dbReference type="EMBL" id="WEGI01000011">
    <property type="protein sequence ID" value="MQY29661.1"/>
    <property type="molecule type" value="Genomic_DNA"/>
</dbReference>
<dbReference type="GO" id="GO:0004619">
    <property type="term" value="F:phosphoglycerate mutase activity"/>
    <property type="evidence" value="ECO:0007669"/>
    <property type="project" value="UniProtKB-EC"/>
</dbReference>
<evidence type="ECO:0000313" key="2">
    <source>
        <dbReference type="EMBL" id="MQY29661.1"/>
    </source>
</evidence>
<dbReference type="PROSITE" id="PS51318">
    <property type="entry name" value="TAT"/>
    <property type="match status" value="1"/>
</dbReference>
<sequence length="367" mass="38450">MPLDRRTFSALLASGLTAVFADAVLPNARAVTGDPAPDAAHPEPIHRDAMNKVAVIGIDGCLYTELLAAVTPNLRRLAAEGTLSRYSLAPHTTISCPSWSAALTGYWDTRTGICDNDGTCRPEVFATYPTVFHRVKTAAPQRKTASIATWDTISTIARSGEPHADLIVTAGANRYGTYGCEADVDTETAAATVAAITAGTDLVFTHFDQVDIAGHTLRAANPQAYRDAISRVDVLVGGIVDAVDARARDHGEHWTILVTTDHGHKPEGGHGGQTAYETASFVIARGPDFAAGRRYNGYSLVDLTPTVLDLFGLPPAPELDGKSLRAGGSGDPSQPIPNTPVIGRVADPARLAALPVPADTGCIIGTA</sequence>
<feature type="chain" id="PRO_5039050273" evidence="1">
    <location>
        <begin position="24"/>
        <end position="367"/>
    </location>
</feature>
<dbReference type="OrthoDB" id="1956004at2"/>
<keyword evidence="3" id="KW-1185">Reference proteome</keyword>
<evidence type="ECO:0000313" key="3">
    <source>
        <dbReference type="Proteomes" id="UP000431401"/>
    </source>
</evidence>
<dbReference type="RefSeq" id="WP_153346618.1">
    <property type="nucleotide sequence ID" value="NZ_WEGI01000011.1"/>
</dbReference>
<evidence type="ECO:0000256" key="1">
    <source>
        <dbReference type="SAM" id="SignalP"/>
    </source>
</evidence>
<accession>A0A7K0DV65</accession>
<dbReference type="AlphaFoldDB" id="A0A7K0DV65"/>
<gene>
    <name evidence="2" type="primary">gpmI</name>
    <name evidence="2" type="ORF">NRB56_52520</name>
</gene>
<dbReference type="EC" id="5.4.2.12" evidence="2"/>
<protein>
    <submittedName>
        <fullName evidence="2">2,3-bisphosphoglycerate-independent phosphoglycerate mutase</fullName>
        <ecNumber evidence="2">5.4.2.12</ecNumber>
    </submittedName>
</protein>
<comment type="caution">
    <text evidence="2">The sequence shown here is derived from an EMBL/GenBank/DDBJ whole genome shotgun (WGS) entry which is preliminary data.</text>
</comment>
<dbReference type="PANTHER" id="PTHR10151">
    <property type="entry name" value="ECTONUCLEOTIDE PYROPHOSPHATASE/PHOSPHODIESTERASE"/>
    <property type="match status" value="1"/>
</dbReference>
<name>A0A7K0DV65_9NOCA</name>